<feature type="transmembrane region" description="Helical" evidence="2">
    <location>
        <begin position="156"/>
        <end position="176"/>
    </location>
</feature>
<organism evidence="3 4">
    <name type="scientific">Allorhodopirellula heiligendammensis</name>
    <dbReference type="NCBI Taxonomy" id="2714739"/>
    <lineage>
        <taxon>Bacteria</taxon>
        <taxon>Pseudomonadati</taxon>
        <taxon>Planctomycetota</taxon>
        <taxon>Planctomycetia</taxon>
        <taxon>Pirellulales</taxon>
        <taxon>Pirellulaceae</taxon>
        <taxon>Allorhodopirellula</taxon>
    </lineage>
</organism>
<reference evidence="3 4" key="1">
    <citation type="journal article" date="2020" name="Antonie Van Leeuwenhoek">
        <title>Rhodopirellula heiligendammensis sp. nov., Rhodopirellula pilleata sp. nov., and Rhodopirellula solitaria sp. nov. isolated from natural or artificial marine surfaces in Northern Germany and California, USA, and emended description of the genus Rhodopirellula.</title>
        <authorList>
            <person name="Kallscheuer N."/>
            <person name="Wiegand S."/>
            <person name="Jogler M."/>
            <person name="Boedeker C."/>
            <person name="Peeters S.H."/>
            <person name="Rast P."/>
            <person name="Heuer A."/>
            <person name="Jetten M.S.M."/>
            <person name="Rohde M."/>
            <person name="Jogler C."/>
        </authorList>
    </citation>
    <scope>NUCLEOTIDE SEQUENCE [LARGE SCALE GENOMIC DNA]</scope>
    <source>
        <strain evidence="3 4">Poly21</strain>
    </source>
</reference>
<gene>
    <name evidence="3" type="ORF">Poly21_19540</name>
</gene>
<feature type="transmembrane region" description="Helical" evidence="2">
    <location>
        <begin position="54"/>
        <end position="77"/>
    </location>
</feature>
<proteinExistence type="predicted"/>
<keyword evidence="2" id="KW-1133">Transmembrane helix</keyword>
<dbReference type="EMBL" id="SJPU01000001">
    <property type="protein sequence ID" value="TWU19776.1"/>
    <property type="molecule type" value="Genomic_DNA"/>
</dbReference>
<sequence>MSPIATRPYHTVLQIISVVWLIVAVLALAAHSFSPPAVANGWQAETPSLTSGDALVIAGLSGLIAIASTLPGCFIIVPEQTAPASSMVSRPAEADETNLPPPQSASESSRNVELSPHDLALERLGQAFLAGMLIRLTGTVALFLGCSYYMEASPTQIGIWVLGWHLVLLLTEVITLSRQIRVS</sequence>
<dbReference type="OrthoDB" id="278034at2"/>
<evidence type="ECO:0000256" key="2">
    <source>
        <dbReference type="SAM" id="Phobius"/>
    </source>
</evidence>
<evidence type="ECO:0000256" key="1">
    <source>
        <dbReference type="SAM" id="MobiDB-lite"/>
    </source>
</evidence>
<evidence type="ECO:0000313" key="3">
    <source>
        <dbReference type="EMBL" id="TWU19776.1"/>
    </source>
</evidence>
<comment type="caution">
    <text evidence="3">The sequence shown here is derived from an EMBL/GenBank/DDBJ whole genome shotgun (WGS) entry which is preliminary data.</text>
</comment>
<protein>
    <submittedName>
        <fullName evidence="3">Uncharacterized protein</fullName>
    </submittedName>
</protein>
<keyword evidence="2" id="KW-0472">Membrane</keyword>
<feature type="transmembrane region" description="Helical" evidence="2">
    <location>
        <begin position="12"/>
        <end position="34"/>
    </location>
</feature>
<keyword evidence="4" id="KW-1185">Reference proteome</keyword>
<feature type="transmembrane region" description="Helical" evidence="2">
    <location>
        <begin position="127"/>
        <end position="150"/>
    </location>
</feature>
<accession>A0A5C6C8P8</accession>
<dbReference type="Proteomes" id="UP000319908">
    <property type="component" value="Unassembled WGS sequence"/>
</dbReference>
<dbReference type="AlphaFoldDB" id="A0A5C6C8P8"/>
<keyword evidence="2" id="KW-0812">Transmembrane</keyword>
<dbReference type="RefSeq" id="WP_146406519.1">
    <property type="nucleotide sequence ID" value="NZ_SJPU01000001.1"/>
</dbReference>
<evidence type="ECO:0000313" key="4">
    <source>
        <dbReference type="Proteomes" id="UP000319908"/>
    </source>
</evidence>
<feature type="region of interest" description="Disordered" evidence="1">
    <location>
        <begin position="86"/>
        <end position="111"/>
    </location>
</feature>
<name>A0A5C6C8P8_9BACT</name>